<keyword evidence="4" id="KW-0689">Ribosomal protein</keyword>
<proteinExistence type="inferred from homology"/>
<name>A0A0F9TNM2_9ZZZZ</name>
<dbReference type="PIRSF" id="PIRSF002155">
    <property type="entry name" value="Ribosomal_L1"/>
    <property type="match status" value="1"/>
</dbReference>
<protein>
    <recommendedName>
        <fullName evidence="7">50S ribosomal protein L1</fullName>
    </recommendedName>
</protein>
<dbReference type="SUPFAM" id="SSF56808">
    <property type="entry name" value="Ribosomal protein L1"/>
    <property type="match status" value="1"/>
</dbReference>
<keyword evidence="2" id="KW-0699">rRNA-binding</keyword>
<comment type="similarity">
    <text evidence="1">Belongs to the universal ribosomal protein uL1 family.</text>
</comment>
<evidence type="ECO:0000256" key="2">
    <source>
        <dbReference type="ARBA" id="ARBA00022730"/>
    </source>
</evidence>
<dbReference type="Gene3D" id="3.30.190.20">
    <property type="match status" value="1"/>
</dbReference>
<reference evidence="6" key="1">
    <citation type="journal article" date="2015" name="Nature">
        <title>Complex archaea that bridge the gap between prokaryotes and eukaryotes.</title>
        <authorList>
            <person name="Spang A."/>
            <person name="Saw J.H."/>
            <person name="Jorgensen S.L."/>
            <person name="Zaremba-Niedzwiedzka K."/>
            <person name="Martijn J."/>
            <person name="Lind A.E."/>
            <person name="van Eijk R."/>
            <person name="Schleper C."/>
            <person name="Guy L."/>
            <person name="Ettema T.J."/>
        </authorList>
    </citation>
    <scope>NUCLEOTIDE SEQUENCE</scope>
</reference>
<comment type="caution">
    <text evidence="6">The sequence shown here is derived from an EMBL/GenBank/DDBJ whole genome shotgun (WGS) entry which is preliminary data.</text>
</comment>
<organism evidence="6">
    <name type="scientific">marine sediment metagenome</name>
    <dbReference type="NCBI Taxonomy" id="412755"/>
    <lineage>
        <taxon>unclassified sequences</taxon>
        <taxon>metagenomes</taxon>
        <taxon>ecological metagenomes</taxon>
    </lineage>
</organism>
<dbReference type="PANTHER" id="PTHR36427:SF3">
    <property type="entry name" value="LARGE RIBOSOMAL SUBUNIT PROTEIN UL1M"/>
    <property type="match status" value="1"/>
</dbReference>
<dbReference type="EMBL" id="LAZR01001542">
    <property type="protein sequence ID" value="KKN43003.1"/>
    <property type="molecule type" value="Genomic_DNA"/>
</dbReference>
<dbReference type="InterPro" id="IPR028364">
    <property type="entry name" value="Ribosomal_uL1/biogenesis"/>
</dbReference>
<keyword evidence="3" id="KW-0694">RNA-binding</keyword>
<accession>A0A0F9TNM2</accession>
<dbReference type="GO" id="GO:0019843">
    <property type="term" value="F:rRNA binding"/>
    <property type="evidence" value="ECO:0007669"/>
    <property type="project" value="UniProtKB-KW"/>
</dbReference>
<sequence length="226" mass="24205">MAKQRSKRYRQDIEALPEGKVSVAEAIKTLSGLSRTTFDASVELVMHLGIDPKHADQALRGALSLPNGIGATKRVVAFCEEADVEAAIEAGAVEAGHQELIKKVMDGWMDFDVAVASPKVMRDVSKLGRTLGPQGKMPSPKAGTVGDDVAKMVTEYSAGKLEFRSDDGGNIHIPVGKISFEPDKLAENVTMFIGHIRSIRPSSAKGTYIKKVCLATTMSPAVELDI</sequence>
<dbReference type="AlphaFoldDB" id="A0A0F9TNM2"/>
<dbReference type="InterPro" id="IPR016095">
    <property type="entry name" value="Ribosomal_uL1_3-a/b-sand"/>
</dbReference>
<evidence type="ECO:0000256" key="3">
    <source>
        <dbReference type="ARBA" id="ARBA00022884"/>
    </source>
</evidence>
<dbReference type="PANTHER" id="PTHR36427">
    <property type="entry name" value="54S RIBOSOMAL PROTEIN L1, MITOCHONDRIAL"/>
    <property type="match status" value="1"/>
</dbReference>
<dbReference type="GO" id="GO:0003735">
    <property type="term" value="F:structural constituent of ribosome"/>
    <property type="evidence" value="ECO:0007669"/>
    <property type="project" value="InterPro"/>
</dbReference>
<dbReference type="Pfam" id="PF00687">
    <property type="entry name" value="Ribosomal_L1"/>
    <property type="match status" value="1"/>
</dbReference>
<dbReference type="FunFam" id="3.40.50.790:FF:000001">
    <property type="entry name" value="50S ribosomal protein L1"/>
    <property type="match status" value="1"/>
</dbReference>
<dbReference type="InterPro" id="IPR002143">
    <property type="entry name" value="Ribosomal_uL1"/>
</dbReference>
<dbReference type="CDD" id="cd00403">
    <property type="entry name" value="Ribosomal_L1"/>
    <property type="match status" value="1"/>
</dbReference>
<evidence type="ECO:0000256" key="5">
    <source>
        <dbReference type="ARBA" id="ARBA00023274"/>
    </source>
</evidence>
<gene>
    <name evidence="6" type="ORF">LCGC14_0707560</name>
</gene>
<evidence type="ECO:0008006" key="7">
    <source>
        <dbReference type="Google" id="ProtNLM"/>
    </source>
</evidence>
<dbReference type="NCBIfam" id="TIGR01169">
    <property type="entry name" value="rplA_bact"/>
    <property type="match status" value="1"/>
</dbReference>
<evidence type="ECO:0000256" key="4">
    <source>
        <dbReference type="ARBA" id="ARBA00022980"/>
    </source>
</evidence>
<evidence type="ECO:0000313" key="6">
    <source>
        <dbReference type="EMBL" id="KKN43003.1"/>
    </source>
</evidence>
<evidence type="ECO:0000256" key="1">
    <source>
        <dbReference type="ARBA" id="ARBA00010531"/>
    </source>
</evidence>
<dbReference type="Gene3D" id="3.40.50.790">
    <property type="match status" value="1"/>
</dbReference>
<dbReference type="InterPro" id="IPR005878">
    <property type="entry name" value="Ribosom_uL1_bac-type"/>
</dbReference>
<keyword evidence="5" id="KW-0687">Ribonucleoprotein</keyword>
<dbReference type="InterPro" id="IPR023674">
    <property type="entry name" value="Ribosomal_uL1-like"/>
</dbReference>
<dbReference type="GO" id="GO:0006412">
    <property type="term" value="P:translation"/>
    <property type="evidence" value="ECO:0007669"/>
    <property type="project" value="InterPro"/>
</dbReference>
<dbReference type="GO" id="GO:0015934">
    <property type="term" value="C:large ribosomal subunit"/>
    <property type="evidence" value="ECO:0007669"/>
    <property type="project" value="InterPro"/>
</dbReference>
<dbReference type="HAMAP" id="MF_01318_B">
    <property type="entry name" value="Ribosomal_uL1_B"/>
    <property type="match status" value="1"/>
</dbReference>